<protein>
    <submittedName>
        <fullName evidence="2">Uncharacterized protein</fullName>
    </submittedName>
</protein>
<feature type="region of interest" description="Disordered" evidence="1">
    <location>
        <begin position="65"/>
        <end position="96"/>
    </location>
</feature>
<proteinExistence type="predicted"/>
<name>A0A238KD21_9RHOB</name>
<dbReference type="AlphaFoldDB" id="A0A238KD21"/>
<reference evidence="3" key="1">
    <citation type="submission" date="2017-05" db="EMBL/GenBank/DDBJ databases">
        <authorList>
            <person name="Rodrigo-Torres L."/>
            <person name="Arahal R. D."/>
            <person name="Lucena T."/>
        </authorList>
    </citation>
    <scope>NUCLEOTIDE SEQUENCE [LARGE SCALE GENOMIC DNA]</scope>
    <source>
        <strain evidence="3">CECT 8715</strain>
    </source>
</reference>
<evidence type="ECO:0000313" key="3">
    <source>
        <dbReference type="Proteomes" id="UP000202485"/>
    </source>
</evidence>
<dbReference type="Proteomes" id="UP000202485">
    <property type="component" value="Unassembled WGS sequence"/>
</dbReference>
<accession>A0A238KD21</accession>
<sequence>MRGNDMGMTGYTQTELDRASLELSFGKGSNEEPFVGRDEYQDPVHGGFEIAADDMHDEGELAQEDAIGDEHRVNSVVLPDEPGSLDRFRTSKKFSR</sequence>
<evidence type="ECO:0000313" key="2">
    <source>
        <dbReference type="EMBL" id="SMX39936.1"/>
    </source>
</evidence>
<keyword evidence="3" id="KW-1185">Reference proteome</keyword>
<gene>
    <name evidence="2" type="ORF">RUA8715_01498</name>
</gene>
<evidence type="ECO:0000256" key="1">
    <source>
        <dbReference type="SAM" id="MobiDB-lite"/>
    </source>
</evidence>
<dbReference type="EMBL" id="FXYG01000002">
    <property type="protein sequence ID" value="SMX39936.1"/>
    <property type="molecule type" value="Genomic_DNA"/>
</dbReference>
<organism evidence="2 3">
    <name type="scientific">Ruegeria arenilitoris</name>
    <dbReference type="NCBI Taxonomy" id="1173585"/>
    <lineage>
        <taxon>Bacteria</taxon>
        <taxon>Pseudomonadati</taxon>
        <taxon>Pseudomonadota</taxon>
        <taxon>Alphaproteobacteria</taxon>
        <taxon>Rhodobacterales</taxon>
        <taxon>Roseobacteraceae</taxon>
        <taxon>Ruegeria</taxon>
    </lineage>
</organism>